<keyword evidence="4 8" id="KW-0812">Transmembrane</keyword>
<feature type="transmembrane region" description="Helical" evidence="8">
    <location>
        <begin position="42"/>
        <end position="62"/>
    </location>
</feature>
<reference evidence="10" key="1">
    <citation type="submission" date="2021-04" db="EMBL/GenBank/DDBJ databases">
        <title>Genome based classification of Actinospica acidithermotolerans sp. nov., an actinobacterium isolated from an Indonesian hot spring.</title>
        <authorList>
            <person name="Kusuma A.B."/>
            <person name="Putra K.E."/>
            <person name="Nafisah S."/>
            <person name="Loh J."/>
            <person name="Nouioui I."/>
            <person name="Goodfellow M."/>
        </authorList>
    </citation>
    <scope>NUCLEOTIDE SEQUENCE</scope>
    <source>
        <strain evidence="10">CSCA 57</strain>
    </source>
</reference>
<evidence type="ECO:0000256" key="7">
    <source>
        <dbReference type="ARBA" id="ARBA00023315"/>
    </source>
</evidence>
<dbReference type="InterPro" id="IPR003010">
    <property type="entry name" value="C-N_Hydrolase"/>
</dbReference>
<keyword evidence="5 8" id="KW-1133">Transmembrane helix</keyword>
<dbReference type="Pfam" id="PF20154">
    <property type="entry name" value="LNT_N"/>
    <property type="match status" value="1"/>
</dbReference>
<dbReference type="InterPro" id="IPR004563">
    <property type="entry name" value="Apolipo_AcylTrfase"/>
</dbReference>
<dbReference type="Gene3D" id="3.60.110.10">
    <property type="entry name" value="Carbon-nitrogen hydrolase"/>
    <property type="match status" value="1"/>
</dbReference>
<dbReference type="GO" id="GO:0042158">
    <property type="term" value="P:lipoprotein biosynthetic process"/>
    <property type="evidence" value="ECO:0007669"/>
    <property type="project" value="InterPro"/>
</dbReference>
<dbReference type="InterPro" id="IPR036526">
    <property type="entry name" value="C-N_Hydrolase_sf"/>
</dbReference>
<name>A0A941EX15_9ACTN</name>
<keyword evidence="11" id="KW-1185">Reference proteome</keyword>
<dbReference type="CDD" id="cd07571">
    <property type="entry name" value="ALP_N-acyl_transferase"/>
    <property type="match status" value="1"/>
</dbReference>
<evidence type="ECO:0000313" key="11">
    <source>
        <dbReference type="Proteomes" id="UP000675781"/>
    </source>
</evidence>
<keyword evidence="7" id="KW-0012">Acyltransferase</keyword>
<comment type="caution">
    <text evidence="10">The sequence shown here is derived from an EMBL/GenBank/DDBJ whole genome shotgun (WGS) entry which is preliminary data.</text>
</comment>
<dbReference type="RefSeq" id="WP_212534161.1">
    <property type="nucleotide sequence ID" value="NZ_JAGSOG010000592.1"/>
</dbReference>
<dbReference type="GO" id="GO:0016410">
    <property type="term" value="F:N-acyltransferase activity"/>
    <property type="evidence" value="ECO:0007669"/>
    <property type="project" value="InterPro"/>
</dbReference>
<dbReference type="EMBL" id="JAGSOG010000592">
    <property type="protein sequence ID" value="MBR7839747.1"/>
    <property type="molecule type" value="Genomic_DNA"/>
</dbReference>
<evidence type="ECO:0000313" key="10">
    <source>
        <dbReference type="EMBL" id="MBR7839747.1"/>
    </source>
</evidence>
<dbReference type="NCBIfam" id="TIGR00546">
    <property type="entry name" value="lnt"/>
    <property type="match status" value="1"/>
</dbReference>
<dbReference type="AlphaFoldDB" id="A0A941EX15"/>
<dbReference type="Proteomes" id="UP000675781">
    <property type="component" value="Unassembled WGS sequence"/>
</dbReference>
<dbReference type="PANTHER" id="PTHR38686">
    <property type="entry name" value="APOLIPOPROTEIN N-ACYLTRANSFERASE"/>
    <property type="match status" value="1"/>
</dbReference>
<keyword evidence="2" id="KW-1003">Cell membrane</keyword>
<proteinExistence type="predicted"/>
<dbReference type="PROSITE" id="PS50263">
    <property type="entry name" value="CN_HYDROLASE"/>
    <property type="match status" value="1"/>
</dbReference>
<evidence type="ECO:0000256" key="6">
    <source>
        <dbReference type="ARBA" id="ARBA00023136"/>
    </source>
</evidence>
<evidence type="ECO:0000256" key="5">
    <source>
        <dbReference type="ARBA" id="ARBA00022989"/>
    </source>
</evidence>
<dbReference type="Pfam" id="PF00795">
    <property type="entry name" value="CN_hydrolase"/>
    <property type="match status" value="1"/>
</dbReference>
<evidence type="ECO:0000256" key="8">
    <source>
        <dbReference type="SAM" id="Phobius"/>
    </source>
</evidence>
<dbReference type="InterPro" id="IPR045378">
    <property type="entry name" value="LNT_N"/>
</dbReference>
<dbReference type="PANTHER" id="PTHR38686:SF1">
    <property type="entry name" value="APOLIPOPROTEIN N-ACYLTRANSFERASE"/>
    <property type="match status" value="1"/>
</dbReference>
<gene>
    <name evidence="10" type="primary">lnt</name>
    <name evidence="10" type="ORF">KDL01_41255</name>
</gene>
<keyword evidence="6 8" id="KW-0472">Membrane</keyword>
<evidence type="ECO:0000259" key="9">
    <source>
        <dbReference type="PROSITE" id="PS50263"/>
    </source>
</evidence>
<evidence type="ECO:0000256" key="3">
    <source>
        <dbReference type="ARBA" id="ARBA00022679"/>
    </source>
</evidence>
<protein>
    <submittedName>
        <fullName evidence="10">Apolipoprotein N-acyltransferase</fullName>
    </submittedName>
</protein>
<dbReference type="GO" id="GO:0005886">
    <property type="term" value="C:plasma membrane"/>
    <property type="evidence" value="ECO:0007669"/>
    <property type="project" value="UniProtKB-SubCell"/>
</dbReference>
<evidence type="ECO:0000256" key="2">
    <source>
        <dbReference type="ARBA" id="ARBA00022475"/>
    </source>
</evidence>
<organism evidence="10 11">
    <name type="scientific">Actinospica durhamensis</name>
    <dbReference type="NCBI Taxonomy" id="1508375"/>
    <lineage>
        <taxon>Bacteria</taxon>
        <taxon>Bacillati</taxon>
        <taxon>Actinomycetota</taxon>
        <taxon>Actinomycetes</taxon>
        <taxon>Catenulisporales</taxon>
        <taxon>Actinospicaceae</taxon>
        <taxon>Actinospica</taxon>
    </lineage>
</organism>
<keyword evidence="3" id="KW-0808">Transferase</keyword>
<feature type="domain" description="CN hydrolase" evidence="9">
    <location>
        <begin position="98"/>
        <end position="338"/>
    </location>
</feature>
<comment type="subcellular location">
    <subcellularLocation>
        <location evidence="1">Cell membrane</location>
        <topology evidence="1">Multi-pass membrane protein</topology>
    </subcellularLocation>
</comment>
<accession>A0A941EX15</accession>
<dbReference type="SUPFAM" id="SSF56317">
    <property type="entry name" value="Carbon-nitrogen hydrolase"/>
    <property type="match status" value="1"/>
</dbReference>
<feature type="non-terminal residue" evidence="10">
    <location>
        <position position="1"/>
    </location>
</feature>
<sequence length="381" mass="40321">VPSGWVLIEVVRSWKPFGGPWSMLGSSQWNHPTELGLASVGGVWLLSFAIMLVNTAIVLVVVARPPVRALVGSVGVLAVVAGPLWFAAHPLPEASRELNVALVQPGVIHDPWARGQEGVVLTQALERQGSHIGLVVWGESSAENDVTSDPAAQQQLEAMSAALNAPILVNGDAIQSHGNAQKVSYLYTASGVNGQYAKTRLVMFGEYIPFRGELGWLTGLTKAAGVNLVPGDELAVFQAGGTRIGPLICFESAFPDMGRTEADRGAQLLVYQSEDSTFQGSWEPAQHASLAAVRAAETGRPAVQASLAGVSAAFDAQGRQLAWLPKSTVGTVTVTVPIQVTDTPYDRFGNYVPIVCAGLTGVSLIAIYRLRLMADPPRIED</sequence>
<feature type="transmembrane region" description="Helical" evidence="8">
    <location>
        <begin position="69"/>
        <end position="88"/>
    </location>
</feature>
<evidence type="ECO:0000256" key="1">
    <source>
        <dbReference type="ARBA" id="ARBA00004651"/>
    </source>
</evidence>
<evidence type="ECO:0000256" key="4">
    <source>
        <dbReference type="ARBA" id="ARBA00022692"/>
    </source>
</evidence>